<proteinExistence type="predicted"/>
<evidence type="ECO:0000313" key="2">
    <source>
        <dbReference type="Proteomes" id="UP000030753"/>
    </source>
</evidence>
<dbReference type="HOGENOM" id="CLU_1555312_0_0_1"/>
<dbReference type="AlphaFoldDB" id="W9I011"/>
<organism evidence="1 2">
    <name type="scientific">Fusarium oxysporum NRRL 32931</name>
    <dbReference type="NCBI Taxonomy" id="660029"/>
    <lineage>
        <taxon>Eukaryota</taxon>
        <taxon>Fungi</taxon>
        <taxon>Dikarya</taxon>
        <taxon>Ascomycota</taxon>
        <taxon>Pezizomycotina</taxon>
        <taxon>Sordariomycetes</taxon>
        <taxon>Hypocreomycetidae</taxon>
        <taxon>Hypocreales</taxon>
        <taxon>Nectriaceae</taxon>
        <taxon>Fusarium</taxon>
        <taxon>Fusarium oxysporum species complex</taxon>
    </lineage>
</organism>
<sequence>MYPSEWKIGTATFPTKCVKFNGGSAVWNCTFDNVFAIEYVKGVTGKPEVHWSDATELDTRYILPERLDNIWVSVGTGGGSALMTQVFTVTKEKRRHTFSQATLKVTMITSPADPFAREEVIDLVRQTWSSNKTEQKNPLTSQIVDGIMNAQKNNLSYLFGANTVDNNNKSAL</sequence>
<name>W9I011_FUSOX</name>
<reference evidence="1 2" key="1">
    <citation type="submission" date="2011-06" db="EMBL/GenBank/DDBJ databases">
        <title>The Genome Sequence of Fusarium oxysporum FOSC 3-a.</title>
        <authorList>
            <consortium name="The Broad Institute Genome Sequencing Platform"/>
            <person name="Ma L.-J."/>
            <person name="Gale L.R."/>
            <person name="Schwartz D.C."/>
            <person name="Zhou S."/>
            <person name="Corby-Kistler H."/>
            <person name="Young S.K."/>
            <person name="Zeng Q."/>
            <person name="Gargeya S."/>
            <person name="Fitzgerald M."/>
            <person name="Haas B."/>
            <person name="Abouelleil A."/>
            <person name="Alvarado L."/>
            <person name="Arachchi H.M."/>
            <person name="Berlin A."/>
            <person name="Brown A."/>
            <person name="Chapman S.B."/>
            <person name="Chen Z."/>
            <person name="Dunbar C."/>
            <person name="Freedman E."/>
            <person name="Gearin G."/>
            <person name="Gellesch M."/>
            <person name="Goldberg J."/>
            <person name="Griggs A."/>
            <person name="Gujja S."/>
            <person name="Heiman D."/>
            <person name="Howarth C."/>
            <person name="Larson L."/>
            <person name="Lui A."/>
            <person name="MacDonald P.J.P."/>
            <person name="Mehta T."/>
            <person name="Montmayeur A."/>
            <person name="Murphy C."/>
            <person name="Neiman D."/>
            <person name="Pearson M."/>
            <person name="Priest M."/>
            <person name="Roberts A."/>
            <person name="Saif S."/>
            <person name="Shea T."/>
            <person name="Shenoy N."/>
            <person name="Sisk P."/>
            <person name="Stolte C."/>
            <person name="Sykes S."/>
            <person name="Wortman J."/>
            <person name="Nusbaum C."/>
            <person name="Birren B."/>
        </authorList>
    </citation>
    <scope>NUCLEOTIDE SEQUENCE [LARGE SCALE GENOMIC DNA]</scope>
    <source>
        <strain evidence="2">FOSC 3-a</strain>
    </source>
</reference>
<dbReference type="Proteomes" id="UP000030753">
    <property type="component" value="Unassembled WGS sequence"/>
</dbReference>
<dbReference type="EMBL" id="JH717846">
    <property type="protein sequence ID" value="EWY85826.1"/>
    <property type="molecule type" value="Genomic_DNA"/>
</dbReference>
<accession>W9I011</accession>
<evidence type="ECO:0000313" key="1">
    <source>
        <dbReference type="EMBL" id="EWY85826.1"/>
    </source>
</evidence>
<gene>
    <name evidence="1" type="ORF">FOYG_12927</name>
</gene>
<protein>
    <submittedName>
        <fullName evidence="1">Uncharacterized protein</fullName>
    </submittedName>
</protein>